<reference evidence="1" key="1">
    <citation type="submission" date="2023-10" db="EMBL/GenBank/DDBJ databases">
        <title>Production of high quality cheese from raw caw milk (raw cheese).</title>
        <authorList>
            <person name="Samouris G."/>
        </authorList>
    </citation>
    <scope>NUCLEOTIDE SEQUENCE</scope>
    <source>
        <strain evidence="1">M17-3</strain>
    </source>
</reference>
<name>A0AAE4NPK2_9LACT</name>
<accession>A0AAE4NPK2</accession>
<comment type="caution">
    <text evidence="1">The sequence shown here is derived from an EMBL/GenBank/DDBJ whole genome shotgun (WGS) entry which is preliminary data.</text>
</comment>
<evidence type="ECO:0000313" key="2">
    <source>
        <dbReference type="Proteomes" id="UP001186047"/>
    </source>
</evidence>
<gene>
    <name evidence="1" type="ORF">RZO31_00135</name>
</gene>
<dbReference type="Proteomes" id="UP001186047">
    <property type="component" value="Unassembled WGS sequence"/>
</dbReference>
<dbReference type="SUPFAM" id="SSF53850">
    <property type="entry name" value="Periplasmic binding protein-like II"/>
    <property type="match status" value="1"/>
</dbReference>
<sequence>MNNLTFFLDDYPQNLLNPREVMDHNAKLVTSFMYQPIFLREKGQIIPNGIIDESVNGKIRIKFGKSLWSDGSRVTANDFYNSLRYILVNNPLSSYLNFIKGVSEYVKGNVSLDDIKMKVEGDYFCAEVYRSDLYKGVFSNINFSPKKFENGELDRSITAGGYKLIKQYKNKIVLIRNQNLINLPEYVYFRIEKDFLKQLKRVNEEKYSYTGFTSTNFSQIGEINTFPINSGIHFRIIISSEVLNIINLSKFRYEIKEEIRKNIELKKLIELSDDTLNLVPIDGKQLRKREQTVNFLYPNYYPNDILVRLTSKILKRVGCGVTEKSVSLSKFMTVDIQDYDMILELVEPITDNRLDKWIEQIRFIEQCKKSDYVSLINEYLEPNNFYQDIESRIEAIIFSNSLCVDIGLFKQYYTKSEGAPQLILTDDGLIKIISTVENSEIRER</sequence>
<proteinExistence type="predicted"/>
<evidence type="ECO:0000313" key="1">
    <source>
        <dbReference type="EMBL" id="MDV2631289.1"/>
    </source>
</evidence>
<dbReference type="RefSeq" id="WP_241781027.1">
    <property type="nucleotide sequence ID" value="NZ_JAUCBB010000030.1"/>
</dbReference>
<protein>
    <submittedName>
        <fullName evidence="1">ABC transporter substrate-binding protein</fullName>
    </submittedName>
</protein>
<organism evidence="1 2">
    <name type="scientific">Lactococcus lactis</name>
    <dbReference type="NCBI Taxonomy" id="1358"/>
    <lineage>
        <taxon>Bacteria</taxon>
        <taxon>Bacillati</taxon>
        <taxon>Bacillota</taxon>
        <taxon>Bacilli</taxon>
        <taxon>Lactobacillales</taxon>
        <taxon>Streptococcaceae</taxon>
        <taxon>Lactococcus</taxon>
    </lineage>
</organism>
<dbReference type="Gene3D" id="3.90.76.10">
    <property type="entry name" value="Dipeptide-binding Protein, Domain 1"/>
    <property type="match status" value="1"/>
</dbReference>
<dbReference type="AlphaFoldDB" id="A0AAE4NPK2"/>
<dbReference type="EMBL" id="JAWHVL010000001">
    <property type="protein sequence ID" value="MDV2631289.1"/>
    <property type="molecule type" value="Genomic_DNA"/>
</dbReference>